<keyword evidence="3 4" id="KW-0012">Acyltransferase</keyword>
<dbReference type="EMBL" id="CP013200">
    <property type="protein sequence ID" value="ALO66975.1"/>
    <property type="molecule type" value="Genomic_DNA"/>
</dbReference>
<evidence type="ECO:0000256" key="2">
    <source>
        <dbReference type="ARBA" id="ARBA00022679"/>
    </source>
</evidence>
<evidence type="ECO:0000256" key="5">
    <source>
        <dbReference type="SAM" id="MobiDB-lite"/>
    </source>
</evidence>
<dbReference type="GO" id="GO:0005829">
    <property type="term" value="C:cytosol"/>
    <property type="evidence" value="ECO:0007669"/>
    <property type="project" value="TreeGrafter"/>
</dbReference>
<feature type="domain" description="Thiolase N-terminal" evidence="6">
    <location>
        <begin position="36"/>
        <end position="305"/>
    </location>
</feature>
<dbReference type="RefSeq" id="WP_062288823.1">
    <property type="nucleotide sequence ID" value="NZ_CP013200.1"/>
</dbReference>
<gene>
    <name evidence="8" type="ORF">AS189_11330</name>
</gene>
<dbReference type="InterPro" id="IPR002155">
    <property type="entry name" value="Thiolase"/>
</dbReference>
<accession>A0A0S2LZV3</accession>
<evidence type="ECO:0000256" key="1">
    <source>
        <dbReference type="ARBA" id="ARBA00010982"/>
    </source>
</evidence>
<dbReference type="NCBIfam" id="NF006740">
    <property type="entry name" value="PRK09268.1"/>
    <property type="match status" value="1"/>
</dbReference>
<feature type="region of interest" description="Disordered" evidence="5">
    <location>
        <begin position="185"/>
        <end position="205"/>
    </location>
</feature>
<dbReference type="InterPro" id="IPR016039">
    <property type="entry name" value="Thiolase-like"/>
</dbReference>
<comment type="similarity">
    <text evidence="1 4">Belongs to the thiolase-like superfamily. Thiolase family.</text>
</comment>
<dbReference type="EC" id="2.3.1.9" evidence="8"/>
<dbReference type="InterPro" id="IPR050521">
    <property type="entry name" value="3-ketoacyl-CoA_Thiolase"/>
</dbReference>
<reference evidence="9" key="1">
    <citation type="submission" date="2015-11" db="EMBL/GenBank/DDBJ databases">
        <authorList>
            <person name="Kumar R."/>
            <person name="Singh D."/>
            <person name="Swarnkar M.K."/>
            <person name="Singh A.K."/>
            <person name="Kumar S."/>
        </authorList>
    </citation>
    <scope>NUCLEOTIDE SEQUENCE [LARGE SCALE GENOMIC DNA]</scope>
    <source>
        <strain evidence="9">ERGS4:06</strain>
    </source>
</reference>
<dbReference type="AlphaFoldDB" id="A0A0S2LZV3"/>
<dbReference type="PANTHER" id="PTHR42689">
    <property type="entry name" value="ACETYL-COA ACYLTRANSFERASE FADA2 (3-KETOACYL-COA THIOLASE) (BETA-KETOTHIOLASE)-RELATED"/>
    <property type="match status" value="1"/>
</dbReference>
<evidence type="ECO:0000259" key="6">
    <source>
        <dbReference type="Pfam" id="PF00108"/>
    </source>
</evidence>
<dbReference type="PANTHER" id="PTHR42689:SF1">
    <property type="entry name" value="ACETYL-COA ACYLTRANSFERASE FADA2 (3-KETOACYL-COA THIOLASE) (BETA-KETOTHIOLASE)-RELATED"/>
    <property type="match status" value="1"/>
</dbReference>
<dbReference type="InterPro" id="IPR020616">
    <property type="entry name" value="Thiolase_N"/>
</dbReference>
<feature type="domain" description="Thiolase C-terminal" evidence="7">
    <location>
        <begin position="332"/>
        <end position="459"/>
    </location>
</feature>
<dbReference type="Gene3D" id="3.40.47.10">
    <property type="match status" value="1"/>
</dbReference>
<dbReference type="Proteomes" id="UP000059574">
    <property type="component" value="Chromosome"/>
</dbReference>
<evidence type="ECO:0000313" key="9">
    <source>
        <dbReference type="Proteomes" id="UP000059574"/>
    </source>
</evidence>
<sequence>MTTPQAAASGNQQAHAATASTGKAAAPSFAAPRKAVIVGGNRIPFARSGGAYAHSSNQDMLTAALDGLVARFGLADEEIGEVAAGAVLKHSRDFNLTREAVLGSALSATTPAYDLQQACATGMEAVIGLSNKIKLGQIDSAIAGGVDSASDAPIAVSEGLRAILLDLNRAKTMGQKVKIISRIRPKDLSPDAPSTGEPRTGLSMGEHQALTTAQWNITRQAQDELALASHKNLAAAYDRHFFDDLITPFRGLNRDSNLRADSSLEKLGKLKPAFGKSLGDAATMTAGNSTPLTDGASTVLLASEEWAAARDLPILADVLDGEAAAVDFVHGKDGLLMAPAFAVPRLLARNGLTLADIDYFEIHEAFAGTVLSTLAAWEDEEFGQTRLGLDGAFGSIDRAKLNVNGSSLAAGHPFAATGGRLVASLAKMLHERGPVDGRPARGLISVCAAGGQGVVAILEGR</sequence>
<dbReference type="NCBIfam" id="TIGR01930">
    <property type="entry name" value="AcCoA-C-Actrans"/>
    <property type="match status" value="1"/>
</dbReference>
<evidence type="ECO:0000256" key="4">
    <source>
        <dbReference type="RuleBase" id="RU003557"/>
    </source>
</evidence>
<reference evidence="8 9" key="2">
    <citation type="journal article" date="2016" name="J. Biotechnol.">
        <title>Complete genome sequence of Arthrobacter alpinus ERGS4:06, a yellow pigmented bacterium tolerant to cold and radiations isolated from Sikkim Himalaya.</title>
        <authorList>
            <person name="Kumar R."/>
            <person name="Singh D."/>
            <person name="Swarnkar M.K."/>
            <person name="Singh A.K."/>
            <person name="Kumar S."/>
        </authorList>
    </citation>
    <scope>NUCLEOTIDE SEQUENCE [LARGE SCALE GENOMIC DNA]</scope>
    <source>
        <strain evidence="8 9">ERGS4:06</strain>
    </source>
</reference>
<evidence type="ECO:0000256" key="3">
    <source>
        <dbReference type="ARBA" id="ARBA00023315"/>
    </source>
</evidence>
<dbReference type="InterPro" id="IPR020617">
    <property type="entry name" value="Thiolase_C"/>
</dbReference>
<evidence type="ECO:0000259" key="7">
    <source>
        <dbReference type="Pfam" id="PF02803"/>
    </source>
</evidence>
<dbReference type="GO" id="GO:0003985">
    <property type="term" value="F:acetyl-CoA C-acetyltransferase activity"/>
    <property type="evidence" value="ECO:0007669"/>
    <property type="project" value="UniProtKB-EC"/>
</dbReference>
<dbReference type="Pfam" id="PF02803">
    <property type="entry name" value="Thiolase_C"/>
    <property type="match status" value="1"/>
</dbReference>
<protein>
    <submittedName>
        <fullName evidence="8">Acetyl-CoA acetyltransferase</fullName>
        <ecNumber evidence="8">2.3.1.9</ecNumber>
    </submittedName>
</protein>
<keyword evidence="2 4" id="KW-0808">Transferase</keyword>
<dbReference type="OrthoDB" id="1402717at2"/>
<proteinExistence type="inferred from homology"/>
<organism evidence="8 9">
    <name type="scientific">Arthrobacter alpinus</name>
    <dbReference type="NCBI Taxonomy" id="656366"/>
    <lineage>
        <taxon>Bacteria</taxon>
        <taxon>Bacillati</taxon>
        <taxon>Actinomycetota</taxon>
        <taxon>Actinomycetes</taxon>
        <taxon>Micrococcales</taxon>
        <taxon>Micrococcaceae</taxon>
        <taxon>Arthrobacter</taxon>
    </lineage>
</organism>
<dbReference type="SUPFAM" id="SSF53901">
    <property type="entry name" value="Thiolase-like"/>
    <property type="match status" value="2"/>
</dbReference>
<evidence type="ECO:0000313" key="8">
    <source>
        <dbReference type="EMBL" id="ALO66975.1"/>
    </source>
</evidence>
<feature type="region of interest" description="Disordered" evidence="5">
    <location>
        <begin position="1"/>
        <end position="23"/>
    </location>
</feature>
<dbReference type="Pfam" id="PF00108">
    <property type="entry name" value="Thiolase_N"/>
    <property type="match status" value="1"/>
</dbReference>
<name>A0A0S2LZV3_9MICC</name>
<dbReference type="CDD" id="cd00751">
    <property type="entry name" value="thiolase"/>
    <property type="match status" value="1"/>
</dbReference>